<accession>A0A1Y1YGJ6</accession>
<keyword evidence="3" id="KW-1185">Reference proteome</keyword>
<dbReference type="Proteomes" id="UP000193144">
    <property type="component" value="Unassembled WGS sequence"/>
</dbReference>
<sequence length="199" mass="21712">MPAMATAIHSRDVGTGDLGNVCERSLQGLSGSIQVYFGAPCRCLGYGNVQWDECRRMWLFPRPRPRQPFAFNLQRACIAGDTRAYKYAASERSRRGSRDILSSFGGGRIPSRPKPAANVTEVGDFDGRRWLRPSWTNNGGRDGTGSGWNRGARRGNCTRRRKRQLEDSSLAYRVHAACTFISLRPLSLSASGGGGGGGV</sequence>
<dbReference type="EMBL" id="MCFA01000241">
    <property type="protein sequence ID" value="ORX97105.1"/>
    <property type="molecule type" value="Genomic_DNA"/>
</dbReference>
<gene>
    <name evidence="2" type="ORF">BCR34DRAFT_172524</name>
</gene>
<protein>
    <submittedName>
        <fullName evidence="2">Uncharacterized protein</fullName>
    </submittedName>
</protein>
<dbReference type="AlphaFoldDB" id="A0A1Y1YGJ6"/>
<organism evidence="2 3">
    <name type="scientific">Clohesyomyces aquaticus</name>
    <dbReference type="NCBI Taxonomy" id="1231657"/>
    <lineage>
        <taxon>Eukaryota</taxon>
        <taxon>Fungi</taxon>
        <taxon>Dikarya</taxon>
        <taxon>Ascomycota</taxon>
        <taxon>Pezizomycotina</taxon>
        <taxon>Dothideomycetes</taxon>
        <taxon>Pleosporomycetidae</taxon>
        <taxon>Pleosporales</taxon>
        <taxon>Lindgomycetaceae</taxon>
        <taxon>Clohesyomyces</taxon>
    </lineage>
</organism>
<evidence type="ECO:0000313" key="3">
    <source>
        <dbReference type="Proteomes" id="UP000193144"/>
    </source>
</evidence>
<proteinExistence type="predicted"/>
<evidence type="ECO:0000256" key="1">
    <source>
        <dbReference type="SAM" id="MobiDB-lite"/>
    </source>
</evidence>
<reference evidence="2 3" key="1">
    <citation type="submission" date="2016-07" db="EMBL/GenBank/DDBJ databases">
        <title>Pervasive Adenine N6-methylation of Active Genes in Fungi.</title>
        <authorList>
            <consortium name="DOE Joint Genome Institute"/>
            <person name="Mondo S.J."/>
            <person name="Dannebaum R.O."/>
            <person name="Kuo R.C."/>
            <person name="Labutti K."/>
            <person name="Haridas S."/>
            <person name="Kuo A."/>
            <person name="Salamov A."/>
            <person name="Ahrendt S.R."/>
            <person name="Lipzen A."/>
            <person name="Sullivan W."/>
            <person name="Andreopoulos W.B."/>
            <person name="Clum A."/>
            <person name="Lindquist E."/>
            <person name="Daum C."/>
            <person name="Ramamoorthy G.K."/>
            <person name="Gryganskyi A."/>
            <person name="Culley D."/>
            <person name="Magnuson J.K."/>
            <person name="James T.Y."/>
            <person name="O'Malley M.A."/>
            <person name="Stajich J.E."/>
            <person name="Spatafora J.W."/>
            <person name="Visel A."/>
            <person name="Grigoriev I.V."/>
        </authorList>
    </citation>
    <scope>NUCLEOTIDE SEQUENCE [LARGE SCALE GENOMIC DNA]</scope>
    <source>
        <strain evidence="2 3">CBS 115471</strain>
    </source>
</reference>
<feature type="compositionally biased region" description="Basic residues" evidence="1">
    <location>
        <begin position="151"/>
        <end position="160"/>
    </location>
</feature>
<comment type="caution">
    <text evidence="2">The sequence shown here is derived from an EMBL/GenBank/DDBJ whole genome shotgun (WGS) entry which is preliminary data.</text>
</comment>
<evidence type="ECO:0000313" key="2">
    <source>
        <dbReference type="EMBL" id="ORX97105.1"/>
    </source>
</evidence>
<name>A0A1Y1YGJ6_9PLEO</name>
<feature type="region of interest" description="Disordered" evidence="1">
    <location>
        <begin position="133"/>
        <end position="160"/>
    </location>
</feature>